<dbReference type="OrthoDB" id="8326226at2"/>
<keyword evidence="2" id="KW-0808">Transferase</keyword>
<dbReference type="AlphaFoldDB" id="A0A0R3L734"/>
<proteinExistence type="predicted"/>
<dbReference type="InterPro" id="IPR011104">
    <property type="entry name" value="Hpr_kin/Pase_C"/>
</dbReference>
<dbReference type="CDD" id="cd01918">
    <property type="entry name" value="HprK_C"/>
    <property type="match status" value="1"/>
</dbReference>
<dbReference type="GO" id="GO:0006109">
    <property type="term" value="P:regulation of carbohydrate metabolic process"/>
    <property type="evidence" value="ECO:0007669"/>
    <property type="project" value="InterPro"/>
</dbReference>
<keyword evidence="2" id="KW-0418">Kinase</keyword>
<dbReference type="STRING" id="1518501.CQ10_01880"/>
<organism evidence="2 3">
    <name type="scientific">Bradyrhizobium valentinum</name>
    <dbReference type="NCBI Taxonomy" id="1518501"/>
    <lineage>
        <taxon>Bacteria</taxon>
        <taxon>Pseudomonadati</taxon>
        <taxon>Pseudomonadota</taxon>
        <taxon>Alphaproteobacteria</taxon>
        <taxon>Hyphomicrobiales</taxon>
        <taxon>Nitrobacteraceae</taxon>
        <taxon>Bradyrhizobium</taxon>
    </lineage>
</organism>
<name>A0A0R3L734_9BRAD</name>
<sequence>MTPVASVHASAVLVGNRAVLIRGPSGAGKSRLAFDLILAGRAGQVPPAVLVGDDRVHLDTVAEQLWVRPAPELAGLIEIRGLGIRRCDFAREAVVGLIADLAASDAERLPPPESLAISLNGVLLPRIPVGTGCDPLPLVVAALTTTAGSDAVQPLDDCSKGIGNHISPNIATD</sequence>
<evidence type="ECO:0000313" key="2">
    <source>
        <dbReference type="EMBL" id="KRR03745.1"/>
    </source>
</evidence>
<evidence type="ECO:0000259" key="1">
    <source>
        <dbReference type="Pfam" id="PF07475"/>
    </source>
</evidence>
<dbReference type="SUPFAM" id="SSF53795">
    <property type="entry name" value="PEP carboxykinase-like"/>
    <property type="match status" value="1"/>
</dbReference>
<dbReference type="GO" id="GO:0000155">
    <property type="term" value="F:phosphorelay sensor kinase activity"/>
    <property type="evidence" value="ECO:0007669"/>
    <property type="project" value="InterPro"/>
</dbReference>
<feature type="domain" description="HPr kinase/phosphorylase C-terminal" evidence="1">
    <location>
        <begin position="2"/>
        <end position="84"/>
    </location>
</feature>
<dbReference type="InterPro" id="IPR027417">
    <property type="entry name" value="P-loop_NTPase"/>
</dbReference>
<reference evidence="2 3" key="1">
    <citation type="submission" date="2014-03" db="EMBL/GenBank/DDBJ databases">
        <title>Bradyrhizobium valentinum sp. nov., isolated from effective nodules of Lupinus mariae-josephae, a lupine endemic of basic-lime soils in Eastern Spain.</title>
        <authorList>
            <person name="Duran D."/>
            <person name="Rey L."/>
            <person name="Navarro A."/>
            <person name="Busquets A."/>
            <person name="Imperial J."/>
            <person name="Ruiz-Argueso T."/>
        </authorList>
    </citation>
    <scope>NUCLEOTIDE SEQUENCE [LARGE SCALE GENOMIC DNA]</scope>
    <source>
        <strain evidence="2 3">LmjM3</strain>
    </source>
</reference>
<dbReference type="Pfam" id="PF07475">
    <property type="entry name" value="Hpr_kinase_C"/>
    <property type="match status" value="1"/>
</dbReference>
<dbReference type="GO" id="GO:0005524">
    <property type="term" value="F:ATP binding"/>
    <property type="evidence" value="ECO:0007669"/>
    <property type="project" value="InterPro"/>
</dbReference>
<comment type="caution">
    <text evidence="2">The sequence shown here is derived from an EMBL/GenBank/DDBJ whole genome shotgun (WGS) entry which is preliminary data.</text>
</comment>
<dbReference type="Gene3D" id="3.40.50.300">
    <property type="entry name" value="P-loop containing nucleotide triphosphate hydrolases"/>
    <property type="match status" value="1"/>
</dbReference>
<dbReference type="EMBL" id="LLXX01000134">
    <property type="protein sequence ID" value="KRR03745.1"/>
    <property type="molecule type" value="Genomic_DNA"/>
</dbReference>
<evidence type="ECO:0000313" key="3">
    <source>
        <dbReference type="Proteomes" id="UP000051913"/>
    </source>
</evidence>
<dbReference type="Proteomes" id="UP000051913">
    <property type="component" value="Unassembled WGS sequence"/>
</dbReference>
<keyword evidence="3" id="KW-1185">Reference proteome</keyword>
<accession>A0A0R3L734</accession>
<dbReference type="RefSeq" id="WP_057852553.1">
    <property type="nucleotide sequence ID" value="NZ_LLXX01000134.1"/>
</dbReference>
<gene>
    <name evidence="2" type="ORF">CP49_20080</name>
</gene>
<protein>
    <submittedName>
        <fullName evidence="2">Serine kinase</fullName>
    </submittedName>
</protein>